<dbReference type="EMBL" id="JAQGDS010000004">
    <property type="protein sequence ID" value="KAJ6261475.1"/>
    <property type="molecule type" value="Genomic_DNA"/>
</dbReference>
<feature type="compositionally biased region" description="Low complexity" evidence="1">
    <location>
        <begin position="41"/>
        <end position="63"/>
    </location>
</feature>
<comment type="caution">
    <text evidence="2">The sequence shown here is derived from an EMBL/GenBank/DDBJ whole genome shotgun (WGS) entry which is preliminary data.</text>
</comment>
<feature type="region of interest" description="Disordered" evidence="1">
    <location>
        <begin position="25"/>
        <end position="65"/>
    </location>
</feature>
<accession>A0AAD6NKK7</accession>
<evidence type="ECO:0000313" key="3">
    <source>
        <dbReference type="Proteomes" id="UP001221413"/>
    </source>
</evidence>
<evidence type="ECO:0000313" key="2">
    <source>
        <dbReference type="EMBL" id="KAJ6261475.1"/>
    </source>
</evidence>
<reference evidence="2" key="1">
    <citation type="submission" date="2023-01" db="EMBL/GenBank/DDBJ databases">
        <title>The chitinases involved in constricting ring structure development in the nematode-trapping fungus Drechslerella dactyloides.</title>
        <authorList>
            <person name="Wang R."/>
            <person name="Zhang L."/>
            <person name="Tang P."/>
            <person name="Li S."/>
            <person name="Liang L."/>
        </authorList>
    </citation>
    <scope>NUCLEOTIDE SEQUENCE</scope>
    <source>
        <strain evidence="2">YMF1.00031</strain>
    </source>
</reference>
<name>A0AAD6NKK7_DREDA</name>
<proteinExistence type="predicted"/>
<sequence>MTTPRTVTPRCTHPRLPQSIINVRLDNGGSKVTPSFGTGVRSSRNGSSSIGSNSPRRSSMSSPDVQLECIRYNDISVLPDAYDGQP</sequence>
<protein>
    <submittedName>
        <fullName evidence="2">Uncharacterized protein</fullName>
    </submittedName>
</protein>
<evidence type="ECO:0000256" key="1">
    <source>
        <dbReference type="SAM" id="MobiDB-lite"/>
    </source>
</evidence>
<dbReference type="AlphaFoldDB" id="A0AAD6NKK7"/>
<organism evidence="2 3">
    <name type="scientific">Drechslerella dactyloides</name>
    <name type="common">Nematode-trapping fungus</name>
    <name type="synonym">Arthrobotrys dactyloides</name>
    <dbReference type="NCBI Taxonomy" id="74499"/>
    <lineage>
        <taxon>Eukaryota</taxon>
        <taxon>Fungi</taxon>
        <taxon>Dikarya</taxon>
        <taxon>Ascomycota</taxon>
        <taxon>Pezizomycotina</taxon>
        <taxon>Orbiliomycetes</taxon>
        <taxon>Orbiliales</taxon>
        <taxon>Orbiliaceae</taxon>
        <taxon>Drechslerella</taxon>
    </lineage>
</organism>
<gene>
    <name evidence="2" type="ORF">Dda_4145</name>
</gene>
<keyword evidence="3" id="KW-1185">Reference proteome</keyword>
<dbReference type="Proteomes" id="UP001221413">
    <property type="component" value="Unassembled WGS sequence"/>
</dbReference>